<evidence type="ECO:0000313" key="1">
    <source>
        <dbReference type="EMBL" id="KYG66981.1"/>
    </source>
</evidence>
<keyword evidence="2" id="KW-1185">Reference proteome</keyword>
<dbReference type="EMBL" id="LUKE01000001">
    <property type="protein sequence ID" value="KYG66981.1"/>
    <property type="molecule type" value="Genomic_DNA"/>
</dbReference>
<dbReference type="SUPFAM" id="SSF53335">
    <property type="entry name" value="S-adenosyl-L-methionine-dependent methyltransferases"/>
    <property type="match status" value="1"/>
</dbReference>
<proteinExistence type="predicted"/>
<dbReference type="OrthoDB" id="5291830at2"/>
<accession>A0A150WR67</accession>
<name>A0A150WR67_BDEBC</name>
<sequence length="335" mass="38425">MNLFADKIVDFKNASSTEMAHAFVDIAFLDTALTYLLDEQWLHKDQELAEIVTSLFARELASLDHLRSQLDLSSKKSIRAAQAEALKTQEDLLLFIKIRADQEQKIFLREALQKMSGLFSFETLLQNERKVKNEHLGFSLYRTFDGLDKIFDLDYEADIGMKQDLAVKERLYEGAGVGVQSGYSTVLTALKNLNLKAGDRFIDLGSGYGRVGLVVGLMHPEVDFIGYEYVPHRVDISKHTTERLEMTNHVHFQTQDLSLKEFHIPEAEIYYMYDPFSEETYGHVLSQLIKFSKYRKITIITKGNARGWLLDVVRKEGWLSPQEFDSGNLCLFTSR</sequence>
<dbReference type="InterPro" id="IPR029063">
    <property type="entry name" value="SAM-dependent_MTases_sf"/>
</dbReference>
<dbReference type="Gene3D" id="3.40.50.150">
    <property type="entry name" value="Vaccinia Virus protein VP39"/>
    <property type="match status" value="1"/>
</dbReference>
<dbReference type="Proteomes" id="UP000075320">
    <property type="component" value="Unassembled WGS sequence"/>
</dbReference>
<organism evidence="1 2">
    <name type="scientific">Bdellovibrio bacteriovorus</name>
    <dbReference type="NCBI Taxonomy" id="959"/>
    <lineage>
        <taxon>Bacteria</taxon>
        <taxon>Pseudomonadati</taxon>
        <taxon>Bdellovibrionota</taxon>
        <taxon>Bdellovibrionia</taxon>
        <taxon>Bdellovibrionales</taxon>
        <taxon>Pseudobdellovibrionaceae</taxon>
        <taxon>Bdellovibrio</taxon>
    </lineage>
</organism>
<protein>
    <submittedName>
        <fullName evidence="1">Uncharacterized protein</fullName>
    </submittedName>
</protein>
<gene>
    <name evidence="1" type="ORF">AZI86_08135</name>
</gene>
<reference evidence="1 2" key="1">
    <citation type="submission" date="2016-03" db="EMBL/GenBank/DDBJ databases">
        <authorList>
            <person name="Ploux O."/>
        </authorList>
    </citation>
    <scope>NUCLEOTIDE SEQUENCE [LARGE SCALE GENOMIC DNA]</scope>
    <source>
        <strain evidence="1 2">R0</strain>
    </source>
</reference>
<comment type="caution">
    <text evidence="1">The sequence shown here is derived from an EMBL/GenBank/DDBJ whole genome shotgun (WGS) entry which is preliminary data.</text>
</comment>
<dbReference type="AlphaFoldDB" id="A0A150WR67"/>
<evidence type="ECO:0000313" key="2">
    <source>
        <dbReference type="Proteomes" id="UP000075320"/>
    </source>
</evidence>
<dbReference type="RefSeq" id="WP_061834558.1">
    <property type="nucleotide sequence ID" value="NZ_LUKE01000001.1"/>
</dbReference>